<protein>
    <submittedName>
        <fullName evidence="1">Chromatin structure-remodeling complex protein rsc9</fullName>
    </submittedName>
</protein>
<reference evidence="1" key="1">
    <citation type="submission" date="2024-02" db="EMBL/GenBank/DDBJ databases">
        <title>Metagenome Assembled Genome of Zalaria obscura JY119.</title>
        <authorList>
            <person name="Vighnesh L."/>
            <person name="Jagadeeshwari U."/>
            <person name="Venkata Ramana C."/>
            <person name="Sasikala C."/>
        </authorList>
    </citation>
    <scope>NUCLEOTIDE SEQUENCE</scope>
    <source>
        <strain evidence="1">JY119</strain>
    </source>
</reference>
<accession>A0ACC3SKI6</accession>
<evidence type="ECO:0000313" key="1">
    <source>
        <dbReference type="EMBL" id="KAK8217447.1"/>
    </source>
</evidence>
<evidence type="ECO:0000313" key="2">
    <source>
        <dbReference type="Proteomes" id="UP001320706"/>
    </source>
</evidence>
<gene>
    <name evidence="1" type="primary">RSC9</name>
    <name evidence="1" type="ORF">M8818_001203</name>
</gene>
<comment type="caution">
    <text evidence="1">The sequence shown here is derived from an EMBL/GenBank/DDBJ whole genome shotgun (WGS) entry which is preliminary data.</text>
</comment>
<keyword evidence="2" id="KW-1185">Reference proteome</keyword>
<name>A0ACC3SKI6_9PEZI</name>
<sequence length="962" mass="107758">MPPGRRDPSIERTDEYEEFMKKLQEYHEKRGTTLDPTPKVGVHRLDLLRLYKRVVEEGGYDLCSDTKEKPLMWRKFAEEFLGRSPHLAAQAFQVKSAYYKNLVAYEITNHWNKEPPPKEILEEVTAKGGGVMGRTLENFERGPTRETQNLVNGNSSDSEEPEQTPKQEKMDVDEPGSANGRSTRGLRHAPPQRVLFQPEITTRQTRNASNQLTSPTPGSVAMNGITNGGYLTNGTSTTLANYEPRQQYPSTLKPVTTPANNPEYYRLKRKQQAEAGASQAAKKGRGLMLPGTGFIGPNIYVRAQLALQSGLPEEEQYALHHLVKISHERGDKYRFDQFAGLAEALVNKVLQVSNLFYDINWTITYDGSARPEDDRLLDGINGTGDVLRKLKSHLPLDSDDDIEAAKFAQALGRITEAGLVLRNMVMLDENAQYISRIPLLRDYFAIVLNIKPHPAVIELQYYALETLEQLTRYYDMDPQDLVYQALLAQLQSHDRGKIVTSLRALARTGMSFQENKRLEDVPLEALRNICEWMYVLDEELRSACLDFLYQFTSIPANVELLVHKFDAQGLVRQLSRLLLFDAKEETRQEAKRVPEPEEPAPSQVPKLAGELIAQLLRFEEPERSSHWLRMCFQDDPNAEMTQISLWQSYQGTFSPYSQTHPHLIAGDFIKNVSNTFTGAAAQVAGANKYVIKGIKPRRTPVDYRGRELARCEWRLVNAAGQQDSVFANSEGTQCGEWFANGDRVLDHILLTHLQIPRKPPKATPDGETVDGEKPSRPSSAAASPPVFDFAAADATKSYACRWANCTRHEVSPDAPNAVAHRALLARHIATHLPDSSSEAPLRNKHHVKPDAAARAKDASAPRTWLYTLMDEKNDAAGLPLGSALVLRNIARGLPRIAKPAGTKQNGAMDGEAKEESGEKKNRELVRQIFEPVKERLFFAMAHNRVLKDYVANVLSLVAQGGG</sequence>
<proteinExistence type="predicted"/>
<dbReference type="Proteomes" id="UP001320706">
    <property type="component" value="Unassembled WGS sequence"/>
</dbReference>
<organism evidence="1 2">
    <name type="scientific">Zalaria obscura</name>
    <dbReference type="NCBI Taxonomy" id="2024903"/>
    <lineage>
        <taxon>Eukaryota</taxon>
        <taxon>Fungi</taxon>
        <taxon>Dikarya</taxon>
        <taxon>Ascomycota</taxon>
        <taxon>Pezizomycotina</taxon>
        <taxon>Dothideomycetes</taxon>
        <taxon>Dothideomycetidae</taxon>
        <taxon>Dothideales</taxon>
        <taxon>Zalariaceae</taxon>
        <taxon>Zalaria</taxon>
    </lineage>
</organism>
<dbReference type="EMBL" id="JAMKPW020000005">
    <property type="protein sequence ID" value="KAK8217447.1"/>
    <property type="molecule type" value="Genomic_DNA"/>
</dbReference>